<reference evidence="2 3" key="1">
    <citation type="submission" date="2016-10" db="EMBL/GenBank/DDBJ databases">
        <authorList>
            <person name="de Groot N.N."/>
        </authorList>
    </citation>
    <scope>NUCLEOTIDE SEQUENCE [LARGE SCALE GENOMIC DNA]</scope>
    <source>
        <strain evidence="2 3">CGMCC 1.5070</strain>
    </source>
</reference>
<feature type="transmembrane region" description="Helical" evidence="1">
    <location>
        <begin position="6"/>
        <end position="24"/>
    </location>
</feature>
<organism evidence="2 3">
    <name type="scientific">Hydrogenoanaerobacterium saccharovorans</name>
    <dbReference type="NCBI Taxonomy" id="474960"/>
    <lineage>
        <taxon>Bacteria</taxon>
        <taxon>Bacillati</taxon>
        <taxon>Bacillota</taxon>
        <taxon>Clostridia</taxon>
        <taxon>Eubacteriales</taxon>
        <taxon>Oscillospiraceae</taxon>
        <taxon>Hydrogenoanaerobacterium</taxon>
    </lineage>
</organism>
<keyword evidence="1" id="KW-0812">Transmembrane</keyword>
<feature type="transmembrane region" description="Helical" evidence="1">
    <location>
        <begin position="58"/>
        <end position="82"/>
    </location>
</feature>
<evidence type="ECO:0000256" key="1">
    <source>
        <dbReference type="SAM" id="Phobius"/>
    </source>
</evidence>
<feature type="transmembrane region" description="Helical" evidence="1">
    <location>
        <begin position="33"/>
        <end position="52"/>
    </location>
</feature>
<name>A0A1H8A4V9_9FIRM</name>
<dbReference type="EMBL" id="FOCG01000001">
    <property type="protein sequence ID" value="SEM64829.1"/>
    <property type="molecule type" value="Genomic_DNA"/>
</dbReference>
<evidence type="ECO:0000313" key="3">
    <source>
        <dbReference type="Proteomes" id="UP000199158"/>
    </source>
</evidence>
<proteinExistence type="predicted"/>
<dbReference type="RefSeq" id="WP_092752366.1">
    <property type="nucleotide sequence ID" value="NZ_FOCG01000001.1"/>
</dbReference>
<protein>
    <submittedName>
        <fullName evidence="2">Inhibitor of the pro-sigma K processing machinery</fullName>
    </submittedName>
</protein>
<evidence type="ECO:0000313" key="2">
    <source>
        <dbReference type="EMBL" id="SEM64829.1"/>
    </source>
</evidence>
<dbReference type="AlphaFoldDB" id="A0A1H8A4V9"/>
<dbReference type="STRING" id="474960.SAMN05216180_1068"/>
<sequence length="88" mass="9337">MTTTQAVFLVCGIMLAIFMITIYARTGKPLRSLLGTAVPGVLSLAVINYASYFTGVGLLVNVGTLFTAVFLGLPGVISIFILKLIWAL</sequence>
<dbReference type="Proteomes" id="UP000199158">
    <property type="component" value="Unassembled WGS sequence"/>
</dbReference>
<dbReference type="InterPro" id="IPR010001">
    <property type="entry name" value="BofA"/>
</dbReference>
<dbReference type="Pfam" id="PF07441">
    <property type="entry name" value="BofA"/>
    <property type="match status" value="1"/>
</dbReference>
<keyword evidence="1" id="KW-0472">Membrane</keyword>
<keyword evidence="1" id="KW-1133">Transmembrane helix</keyword>
<gene>
    <name evidence="2" type="ORF">SAMN05216180_1068</name>
</gene>
<keyword evidence="3" id="KW-1185">Reference proteome</keyword>
<dbReference type="OrthoDB" id="2692225at2"/>
<accession>A0A1H8A4V9</accession>